<dbReference type="Gene3D" id="1.10.1740.10">
    <property type="match status" value="1"/>
</dbReference>
<dbReference type="PANTHER" id="PTHR43133:SF51">
    <property type="entry name" value="RNA POLYMERASE SIGMA FACTOR"/>
    <property type="match status" value="1"/>
</dbReference>
<dbReference type="InterPro" id="IPR039425">
    <property type="entry name" value="RNA_pol_sigma-70-like"/>
</dbReference>
<keyword evidence="3" id="KW-0731">Sigma factor</keyword>
<dbReference type="CDD" id="cd06171">
    <property type="entry name" value="Sigma70_r4"/>
    <property type="match status" value="1"/>
</dbReference>
<dbReference type="SUPFAM" id="SSF88946">
    <property type="entry name" value="Sigma2 domain of RNA polymerase sigma factors"/>
    <property type="match status" value="1"/>
</dbReference>
<evidence type="ECO:0000259" key="6">
    <source>
        <dbReference type="Pfam" id="PF08281"/>
    </source>
</evidence>
<comment type="caution">
    <text evidence="7">The sequence shown here is derived from an EMBL/GenBank/DDBJ whole genome shotgun (WGS) entry which is preliminary data.</text>
</comment>
<feature type="domain" description="RNA polymerase sigma-70 region 2" evidence="5">
    <location>
        <begin position="2"/>
        <end position="64"/>
    </location>
</feature>
<dbReference type="AlphaFoldDB" id="A0A433X9D4"/>
<organism evidence="7 8">
    <name type="scientific">Paenibacillus zeisoli</name>
    <dbReference type="NCBI Taxonomy" id="2496267"/>
    <lineage>
        <taxon>Bacteria</taxon>
        <taxon>Bacillati</taxon>
        <taxon>Bacillota</taxon>
        <taxon>Bacilli</taxon>
        <taxon>Bacillales</taxon>
        <taxon>Paenibacillaceae</taxon>
        <taxon>Paenibacillus</taxon>
    </lineage>
</organism>
<dbReference type="Proteomes" id="UP000272464">
    <property type="component" value="Unassembled WGS sequence"/>
</dbReference>
<dbReference type="InterPro" id="IPR013249">
    <property type="entry name" value="RNA_pol_sigma70_r4_t2"/>
</dbReference>
<evidence type="ECO:0000256" key="1">
    <source>
        <dbReference type="ARBA" id="ARBA00010641"/>
    </source>
</evidence>
<evidence type="ECO:0000313" key="7">
    <source>
        <dbReference type="EMBL" id="RUT30706.1"/>
    </source>
</evidence>
<accession>A0A433X9D4</accession>
<dbReference type="Pfam" id="PF08281">
    <property type="entry name" value="Sigma70_r4_2"/>
    <property type="match status" value="1"/>
</dbReference>
<dbReference type="GO" id="GO:0016987">
    <property type="term" value="F:sigma factor activity"/>
    <property type="evidence" value="ECO:0007669"/>
    <property type="project" value="UniProtKB-KW"/>
</dbReference>
<evidence type="ECO:0000256" key="3">
    <source>
        <dbReference type="ARBA" id="ARBA00023082"/>
    </source>
</evidence>
<dbReference type="OrthoDB" id="9794508at2"/>
<dbReference type="EMBL" id="RZNX01000004">
    <property type="protein sequence ID" value="RUT30706.1"/>
    <property type="molecule type" value="Genomic_DNA"/>
</dbReference>
<dbReference type="GO" id="GO:0003677">
    <property type="term" value="F:DNA binding"/>
    <property type="evidence" value="ECO:0007669"/>
    <property type="project" value="InterPro"/>
</dbReference>
<dbReference type="Gene3D" id="1.10.10.10">
    <property type="entry name" value="Winged helix-like DNA-binding domain superfamily/Winged helix DNA-binding domain"/>
    <property type="match status" value="1"/>
</dbReference>
<dbReference type="GO" id="GO:0006352">
    <property type="term" value="P:DNA-templated transcription initiation"/>
    <property type="evidence" value="ECO:0007669"/>
    <property type="project" value="InterPro"/>
</dbReference>
<evidence type="ECO:0000256" key="2">
    <source>
        <dbReference type="ARBA" id="ARBA00023015"/>
    </source>
</evidence>
<reference evidence="7 8" key="1">
    <citation type="submission" date="2018-12" db="EMBL/GenBank/DDBJ databases">
        <authorList>
            <person name="Sun L."/>
            <person name="Chen Z."/>
        </authorList>
    </citation>
    <scope>NUCLEOTIDE SEQUENCE [LARGE SCALE GENOMIC DNA]</scope>
    <source>
        <strain evidence="7 8">3-5-3</strain>
    </source>
</reference>
<dbReference type="Pfam" id="PF04542">
    <property type="entry name" value="Sigma70_r2"/>
    <property type="match status" value="1"/>
</dbReference>
<dbReference type="InterPro" id="IPR036388">
    <property type="entry name" value="WH-like_DNA-bd_sf"/>
</dbReference>
<comment type="similarity">
    <text evidence="1">Belongs to the sigma-70 factor family. ECF subfamily.</text>
</comment>
<sequence length="166" mass="20249">MDQYGDELLRTAYLLLKDRQAAEEAVQDTFIEVYTQISKLRDRDKLRSWMFRIMINRCRMRQRTWSWKNLFPSSEVESWLEDEQQHGPEFQIFLEWRNGRLSDAIHQLAYIYREVITLYYYSEMSIQEIAEQLNISENTIKARLVRGRNQLRSLWEKEERQDEQGT</sequence>
<feature type="domain" description="RNA polymerase sigma factor 70 region 4 type 2" evidence="6">
    <location>
        <begin position="100"/>
        <end position="151"/>
    </location>
</feature>
<dbReference type="SUPFAM" id="SSF88659">
    <property type="entry name" value="Sigma3 and sigma4 domains of RNA polymerase sigma factors"/>
    <property type="match status" value="1"/>
</dbReference>
<keyword evidence="2" id="KW-0805">Transcription regulation</keyword>
<keyword evidence="4" id="KW-0804">Transcription</keyword>
<proteinExistence type="inferred from homology"/>
<dbReference type="InterPro" id="IPR013324">
    <property type="entry name" value="RNA_pol_sigma_r3/r4-like"/>
</dbReference>
<dbReference type="PANTHER" id="PTHR43133">
    <property type="entry name" value="RNA POLYMERASE ECF-TYPE SIGMA FACTO"/>
    <property type="match status" value="1"/>
</dbReference>
<protein>
    <submittedName>
        <fullName evidence="7">Sigma-70 family RNA polymerase sigma factor</fullName>
    </submittedName>
</protein>
<keyword evidence="8" id="KW-1185">Reference proteome</keyword>
<evidence type="ECO:0000259" key="5">
    <source>
        <dbReference type="Pfam" id="PF04542"/>
    </source>
</evidence>
<name>A0A433X9D4_9BACL</name>
<dbReference type="InterPro" id="IPR013325">
    <property type="entry name" value="RNA_pol_sigma_r2"/>
</dbReference>
<gene>
    <name evidence="7" type="ORF">EJP77_12530</name>
</gene>
<evidence type="ECO:0000313" key="8">
    <source>
        <dbReference type="Proteomes" id="UP000272464"/>
    </source>
</evidence>
<dbReference type="InterPro" id="IPR014284">
    <property type="entry name" value="RNA_pol_sigma-70_dom"/>
</dbReference>
<dbReference type="NCBIfam" id="TIGR02937">
    <property type="entry name" value="sigma70-ECF"/>
    <property type="match status" value="1"/>
</dbReference>
<evidence type="ECO:0000256" key="4">
    <source>
        <dbReference type="ARBA" id="ARBA00023163"/>
    </source>
</evidence>
<dbReference type="InterPro" id="IPR007627">
    <property type="entry name" value="RNA_pol_sigma70_r2"/>
</dbReference>